<sequence length="95" mass="10807">MFSSHSSISSSSFFETAVAAIEISGNWISFDNKDSKRAAKQITNFSLLLNEDINNQERAETFYAYKYDVRNLSVKLWLVVVHLGHLQGAQWAYLS</sequence>
<evidence type="ECO:0000313" key="1">
    <source>
        <dbReference type="EMBL" id="CAH1427392.1"/>
    </source>
</evidence>
<name>A0AAU9MLF2_9ASTR</name>
<comment type="caution">
    <text evidence="1">The sequence shown here is derived from an EMBL/GenBank/DDBJ whole genome shotgun (WGS) entry which is preliminary data.</text>
</comment>
<dbReference type="AlphaFoldDB" id="A0AAU9MLF2"/>
<accession>A0AAU9MLF2</accession>
<dbReference type="Proteomes" id="UP001157418">
    <property type="component" value="Unassembled WGS sequence"/>
</dbReference>
<reference evidence="1 2" key="1">
    <citation type="submission" date="2022-01" db="EMBL/GenBank/DDBJ databases">
        <authorList>
            <person name="Xiong W."/>
            <person name="Schranz E."/>
        </authorList>
    </citation>
    <scope>NUCLEOTIDE SEQUENCE [LARGE SCALE GENOMIC DNA]</scope>
</reference>
<proteinExistence type="predicted"/>
<dbReference type="EMBL" id="CAKMRJ010002223">
    <property type="protein sequence ID" value="CAH1427392.1"/>
    <property type="molecule type" value="Genomic_DNA"/>
</dbReference>
<protein>
    <submittedName>
        <fullName evidence="1">Uncharacterized protein</fullName>
    </submittedName>
</protein>
<gene>
    <name evidence="1" type="ORF">LVIROSA_LOCUS14400</name>
</gene>
<keyword evidence="2" id="KW-1185">Reference proteome</keyword>
<organism evidence="1 2">
    <name type="scientific">Lactuca virosa</name>
    <dbReference type="NCBI Taxonomy" id="75947"/>
    <lineage>
        <taxon>Eukaryota</taxon>
        <taxon>Viridiplantae</taxon>
        <taxon>Streptophyta</taxon>
        <taxon>Embryophyta</taxon>
        <taxon>Tracheophyta</taxon>
        <taxon>Spermatophyta</taxon>
        <taxon>Magnoliopsida</taxon>
        <taxon>eudicotyledons</taxon>
        <taxon>Gunneridae</taxon>
        <taxon>Pentapetalae</taxon>
        <taxon>asterids</taxon>
        <taxon>campanulids</taxon>
        <taxon>Asterales</taxon>
        <taxon>Asteraceae</taxon>
        <taxon>Cichorioideae</taxon>
        <taxon>Cichorieae</taxon>
        <taxon>Lactucinae</taxon>
        <taxon>Lactuca</taxon>
    </lineage>
</organism>
<evidence type="ECO:0000313" key="2">
    <source>
        <dbReference type="Proteomes" id="UP001157418"/>
    </source>
</evidence>